<accession>A0A0V8RU81</accession>
<dbReference type="OrthoDB" id="44145at2157"/>
<dbReference type="GO" id="GO:0016485">
    <property type="term" value="P:protein processing"/>
    <property type="evidence" value="ECO:0007669"/>
    <property type="project" value="TreeGrafter"/>
</dbReference>
<dbReference type="AlphaFoldDB" id="A0A0V8RU81"/>
<dbReference type="NCBIfam" id="TIGR00072">
    <property type="entry name" value="hydrog_prot"/>
    <property type="match status" value="1"/>
</dbReference>
<dbReference type="PANTHER" id="PTHR30302">
    <property type="entry name" value="HYDROGENASE 1 MATURATION PROTEASE"/>
    <property type="match status" value="1"/>
</dbReference>
<dbReference type="InterPro" id="IPR000671">
    <property type="entry name" value="Peptidase_A31"/>
</dbReference>
<proteinExistence type="predicted"/>
<protein>
    <recommendedName>
        <fullName evidence="3">Hydrogenase maturation protease</fullName>
    </recommendedName>
</protein>
<dbReference type="STRING" id="2309.CF15_02025"/>
<sequence length="179" mass="19323">MLGVGNTLHGDDGIGYCLARGIEACGGVGGARLAAIQHLSPGHISILEGYDTVVFIDSYLSEDMPEDARVAVLEIDPAKLSEAEVAELVQEIDPHSLNPVRLVVLAYAAQLFKGRAYLVGVRPYSIEFMEGLSGEVRKAVPKALAELERLLRRLGARLRAPAGCVMEWIEENCGRPLLD</sequence>
<comment type="caution">
    <text evidence="1">The sequence shown here is derived from an EMBL/GenBank/DDBJ whole genome shotgun (WGS) entry which is preliminary data.</text>
</comment>
<organism evidence="1 2">
    <name type="scientific">Pyrodictium occultum</name>
    <dbReference type="NCBI Taxonomy" id="2309"/>
    <lineage>
        <taxon>Archaea</taxon>
        <taxon>Thermoproteota</taxon>
        <taxon>Thermoprotei</taxon>
        <taxon>Desulfurococcales</taxon>
        <taxon>Pyrodictiaceae</taxon>
        <taxon>Pyrodictium</taxon>
    </lineage>
</organism>
<evidence type="ECO:0000313" key="2">
    <source>
        <dbReference type="Proteomes" id="UP000053352"/>
    </source>
</evidence>
<dbReference type="Gene3D" id="3.40.50.1450">
    <property type="entry name" value="HybD-like"/>
    <property type="match status" value="1"/>
</dbReference>
<dbReference type="RefSeq" id="WP_058370305.1">
    <property type="nucleotide sequence ID" value="NZ_LNTB01000001.1"/>
</dbReference>
<dbReference type="SUPFAM" id="SSF53163">
    <property type="entry name" value="HybD-like"/>
    <property type="match status" value="1"/>
</dbReference>
<evidence type="ECO:0000313" key="1">
    <source>
        <dbReference type="EMBL" id="KSW11630.1"/>
    </source>
</evidence>
<keyword evidence="2" id="KW-1185">Reference proteome</keyword>
<evidence type="ECO:0008006" key="3">
    <source>
        <dbReference type="Google" id="ProtNLM"/>
    </source>
</evidence>
<dbReference type="GO" id="GO:0004175">
    <property type="term" value="F:endopeptidase activity"/>
    <property type="evidence" value="ECO:0007669"/>
    <property type="project" value="TreeGrafter"/>
</dbReference>
<name>A0A0V8RU81_PYROC</name>
<reference evidence="1 2" key="1">
    <citation type="submission" date="2015-11" db="EMBL/GenBank/DDBJ databases">
        <title>Genome sequence of Pyrodictium occultum PL-19, a marine hyperthermophilic archaeon isolated from Volcano, Italy.</title>
        <authorList>
            <person name="Utturkar S."/>
            <person name="Huber H."/>
            <person name="Leptihn S."/>
            <person name="Brown S."/>
            <person name="Stetter K.O."/>
            <person name="Podar M."/>
        </authorList>
    </citation>
    <scope>NUCLEOTIDE SEQUENCE [LARGE SCALE GENOMIC DNA]</scope>
    <source>
        <strain evidence="1 2">PL-19</strain>
    </source>
</reference>
<dbReference type="InterPro" id="IPR023430">
    <property type="entry name" value="Pept_HybD-like_dom_sf"/>
</dbReference>
<dbReference type="EMBL" id="LNTB01000001">
    <property type="protein sequence ID" value="KSW11630.1"/>
    <property type="molecule type" value="Genomic_DNA"/>
</dbReference>
<gene>
    <name evidence="1" type="ORF">CF15_02025</name>
</gene>
<dbReference type="CDD" id="cd00518">
    <property type="entry name" value="H2MP"/>
    <property type="match status" value="1"/>
</dbReference>
<dbReference type="GO" id="GO:0008047">
    <property type="term" value="F:enzyme activator activity"/>
    <property type="evidence" value="ECO:0007669"/>
    <property type="project" value="InterPro"/>
</dbReference>
<dbReference type="PANTHER" id="PTHR30302:SF5">
    <property type="entry name" value="SLR1876 PROTEIN"/>
    <property type="match status" value="1"/>
</dbReference>
<dbReference type="Proteomes" id="UP000053352">
    <property type="component" value="Unassembled WGS sequence"/>
</dbReference>